<dbReference type="EMBL" id="OOIQ01000005">
    <property type="protein sequence ID" value="SPO45203.1"/>
    <property type="molecule type" value="Genomic_DNA"/>
</dbReference>
<dbReference type="InterPro" id="IPR036322">
    <property type="entry name" value="WD40_repeat_dom_sf"/>
</dbReference>
<keyword evidence="1 4" id="KW-0853">WD repeat</keyword>
<dbReference type="InterPro" id="IPR019775">
    <property type="entry name" value="WD40_repeat_CS"/>
</dbReference>
<feature type="repeat" description="WD" evidence="4">
    <location>
        <begin position="47"/>
        <end position="78"/>
    </location>
</feature>
<dbReference type="AlphaFoldDB" id="A0A5C3FLF8"/>
<dbReference type="PRINTS" id="PR00320">
    <property type="entry name" value="GPROTEINBRPT"/>
</dbReference>
<dbReference type="PANTHER" id="PTHR22839">
    <property type="entry name" value="THO COMPLEX SUBUNIT 3 THO3"/>
    <property type="match status" value="1"/>
</dbReference>
<evidence type="ECO:0000313" key="7">
    <source>
        <dbReference type="Proteomes" id="UP000325008"/>
    </source>
</evidence>
<accession>A0A5C3FLF8</accession>
<dbReference type="PROSITE" id="PS50294">
    <property type="entry name" value="WD_REPEATS_REGION"/>
    <property type="match status" value="3"/>
</dbReference>
<name>A0A5C3FLF8_PSEA2</name>
<dbReference type="SUPFAM" id="SSF50978">
    <property type="entry name" value="WD40 repeat-like"/>
    <property type="match status" value="1"/>
</dbReference>
<dbReference type="PROSITE" id="PS00678">
    <property type="entry name" value="WD_REPEATS_1"/>
    <property type="match status" value="1"/>
</dbReference>
<comment type="caution">
    <text evidence="6">The sequence shown here is derived from an EMBL/GenBank/DDBJ whole genome shotgun (WGS) entry which is preliminary data.</text>
</comment>
<reference evidence="6" key="1">
    <citation type="submission" date="2018-03" db="EMBL/GenBank/DDBJ databases">
        <authorList>
            <person name="Guldener U."/>
        </authorList>
    </citation>
    <scope>NUCLEOTIDE SEQUENCE [LARGE SCALE GENOMIC DNA]</scope>
    <source>
        <strain evidence="6">ATCC34888</strain>
    </source>
</reference>
<evidence type="ECO:0000256" key="1">
    <source>
        <dbReference type="ARBA" id="ARBA00022574"/>
    </source>
</evidence>
<dbReference type="Gene3D" id="2.130.10.10">
    <property type="entry name" value="YVTN repeat-like/Quinoprotein amine dehydrogenase"/>
    <property type="match status" value="2"/>
</dbReference>
<feature type="repeat" description="WD" evidence="4">
    <location>
        <begin position="92"/>
        <end position="134"/>
    </location>
</feature>
<dbReference type="PANTHER" id="PTHR22839:SF0">
    <property type="entry name" value="THO COMPLEX SUBUNIT 3"/>
    <property type="match status" value="1"/>
</dbReference>
<dbReference type="SMART" id="SM00320">
    <property type="entry name" value="WD40"/>
    <property type="match status" value="7"/>
</dbReference>
<feature type="region of interest" description="Disordered" evidence="5">
    <location>
        <begin position="1"/>
        <end position="22"/>
    </location>
</feature>
<protein>
    <submittedName>
        <fullName evidence="6">Related to THO complex subunit 3</fullName>
    </submittedName>
</protein>
<evidence type="ECO:0000256" key="2">
    <source>
        <dbReference type="ARBA" id="ARBA00022737"/>
    </source>
</evidence>
<dbReference type="Proteomes" id="UP000325008">
    <property type="component" value="Unassembled WGS sequence"/>
</dbReference>
<dbReference type="GO" id="GO:0000445">
    <property type="term" value="C:THO complex part of transcription export complex"/>
    <property type="evidence" value="ECO:0007669"/>
    <property type="project" value="TreeGrafter"/>
</dbReference>
<proteinExistence type="inferred from homology"/>
<evidence type="ECO:0000313" key="6">
    <source>
        <dbReference type="EMBL" id="SPO45203.1"/>
    </source>
</evidence>
<evidence type="ECO:0000256" key="4">
    <source>
        <dbReference type="PROSITE-ProRule" id="PRU00221"/>
    </source>
</evidence>
<feature type="compositionally biased region" description="Low complexity" evidence="5">
    <location>
        <begin position="7"/>
        <end position="22"/>
    </location>
</feature>
<dbReference type="InterPro" id="IPR001680">
    <property type="entry name" value="WD40_rpt"/>
</dbReference>
<sequence length="367" mass="39301">MSLSLQAGASGSKPSGAGAGPSQLVASLRERGVTLPNFGALKSKEVRGGHRQSVRGLGWSVDGRKLATCGADRVVRIWVPERSVDARASTELKGHSDSVDQLVWHPSHADVVATASADKTVRIWDTRARAQQANATDGVTTVQTPGANINIAYHPSGDYLAVGDKTDTVSVVDTRQNRIVHTVCTRRTAPTDACSPTTVMGTTDEINELCFSPDGSLLLLSSGSGSVHLHTTTDYARVHSHATHTANVFCLQWDPLSRYIATASSDSMVALWDTNEWFAHKMITDLTFPARAIGFSHDGEVLAAAGEDRFIAINATQPNTDADSLHKIPLPPSTTINTLAWHPAKYILAYAGDEPQKDTGTVRIFNL</sequence>
<evidence type="ECO:0000256" key="5">
    <source>
        <dbReference type="SAM" id="MobiDB-lite"/>
    </source>
</evidence>
<dbReference type="InterPro" id="IPR015943">
    <property type="entry name" value="WD40/YVTN_repeat-like_dom_sf"/>
</dbReference>
<dbReference type="Pfam" id="PF00400">
    <property type="entry name" value="WD40"/>
    <property type="match status" value="4"/>
</dbReference>
<dbReference type="OrthoDB" id="340259at2759"/>
<gene>
    <name evidence="6" type="ORF">PSANT_02889</name>
</gene>
<keyword evidence="7" id="KW-1185">Reference proteome</keyword>
<keyword evidence="2" id="KW-0677">Repeat</keyword>
<comment type="similarity">
    <text evidence="3">Belongs to the THOC3 family.</text>
</comment>
<dbReference type="InterPro" id="IPR040132">
    <property type="entry name" value="Tex1/THOC3"/>
</dbReference>
<organism evidence="6 7">
    <name type="scientific">Pseudozyma antarctica</name>
    <name type="common">Yeast</name>
    <name type="synonym">Candida antarctica</name>
    <dbReference type="NCBI Taxonomy" id="84753"/>
    <lineage>
        <taxon>Eukaryota</taxon>
        <taxon>Fungi</taxon>
        <taxon>Dikarya</taxon>
        <taxon>Basidiomycota</taxon>
        <taxon>Ustilaginomycotina</taxon>
        <taxon>Ustilaginomycetes</taxon>
        <taxon>Ustilaginales</taxon>
        <taxon>Ustilaginaceae</taxon>
        <taxon>Moesziomyces</taxon>
    </lineage>
</organism>
<dbReference type="InterPro" id="IPR020472">
    <property type="entry name" value="WD40_PAC1"/>
</dbReference>
<feature type="repeat" description="WD" evidence="4">
    <location>
        <begin position="241"/>
        <end position="273"/>
    </location>
</feature>
<dbReference type="GO" id="GO:0006406">
    <property type="term" value="P:mRNA export from nucleus"/>
    <property type="evidence" value="ECO:0007669"/>
    <property type="project" value="InterPro"/>
</dbReference>
<dbReference type="PROSITE" id="PS50082">
    <property type="entry name" value="WD_REPEATS_2"/>
    <property type="match status" value="3"/>
</dbReference>
<evidence type="ECO:0000256" key="3">
    <source>
        <dbReference type="ARBA" id="ARBA00046343"/>
    </source>
</evidence>